<proteinExistence type="predicted"/>
<dbReference type="EMBL" id="FNGP01000001">
    <property type="protein sequence ID" value="SDL14241.1"/>
    <property type="molecule type" value="Genomic_DNA"/>
</dbReference>
<evidence type="ECO:0000313" key="2">
    <source>
        <dbReference type="Proteomes" id="UP000199475"/>
    </source>
</evidence>
<protein>
    <submittedName>
        <fullName evidence="1">Uncharacterized protein family (UPF0158)</fullName>
    </submittedName>
</protein>
<dbReference type="STRING" id="686624.SAMN04488242_0416"/>
<dbReference type="AlphaFoldDB" id="A0A1G9HMN3"/>
<organism evidence="1 2">
    <name type="scientific">Tessaracoccus oleiagri</name>
    <dbReference type="NCBI Taxonomy" id="686624"/>
    <lineage>
        <taxon>Bacteria</taxon>
        <taxon>Bacillati</taxon>
        <taxon>Actinomycetota</taxon>
        <taxon>Actinomycetes</taxon>
        <taxon>Propionibacteriales</taxon>
        <taxon>Propionibacteriaceae</taxon>
        <taxon>Tessaracoccus</taxon>
    </lineage>
</organism>
<reference evidence="1 2" key="1">
    <citation type="submission" date="2016-10" db="EMBL/GenBank/DDBJ databases">
        <authorList>
            <person name="de Groot N.N."/>
        </authorList>
    </citation>
    <scope>NUCLEOTIDE SEQUENCE [LARGE SCALE GENOMIC DNA]</scope>
    <source>
        <strain evidence="1 2">CGMCC 1.9159</strain>
    </source>
</reference>
<name>A0A1G9HMN3_9ACTN</name>
<sequence>MEEASDKRLHLASIDIDALAEALRRGGDAYLDPATGRIHDYRDEAGDEAIRIESGSGGSYSEIQAFVDHVSDPALKDELEDALDGHRLFRDVGDVIKEAPERIRTAWAEYRQTEAKLRALSWLESTGLVPQSEIDAERATLQAAAASSLGNL</sequence>
<gene>
    <name evidence="1" type="ORF">SAMN04488242_0416</name>
</gene>
<keyword evidence="2" id="KW-1185">Reference proteome</keyword>
<accession>A0A1G9HMN3</accession>
<dbReference type="Proteomes" id="UP000199475">
    <property type="component" value="Unassembled WGS sequence"/>
</dbReference>
<evidence type="ECO:0000313" key="1">
    <source>
        <dbReference type="EMBL" id="SDL14241.1"/>
    </source>
</evidence>
<dbReference type="RefSeq" id="WP_093248499.1">
    <property type="nucleotide sequence ID" value="NZ_FNGP01000001.1"/>
</dbReference>